<feature type="signal peptide" evidence="2">
    <location>
        <begin position="1"/>
        <end position="18"/>
    </location>
</feature>
<feature type="region of interest" description="Disordered" evidence="1">
    <location>
        <begin position="44"/>
        <end position="106"/>
    </location>
</feature>
<evidence type="ECO:0000256" key="1">
    <source>
        <dbReference type="SAM" id="MobiDB-lite"/>
    </source>
</evidence>
<dbReference type="Pfam" id="PF11790">
    <property type="entry name" value="Glyco_hydro_cc"/>
    <property type="match status" value="1"/>
</dbReference>
<evidence type="ECO:0000313" key="5">
    <source>
        <dbReference type="Proteomes" id="UP001590950"/>
    </source>
</evidence>
<keyword evidence="2" id="KW-0732">Signal</keyword>
<dbReference type="InterPro" id="IPR053183">
    <property type="entry name" value="ASL1"/>
</dbReference>
<evidence type="ECO:0000259" key="3">
    <source>
        <dbReference type="Pfam" id="PF11790"/>
    </source>
</evidence>
<dbReference type="PANTHER" id="PTHR34154:SF3">
    <property type="entry name" value="ALKALI-SENSITIVE LINKAGE PROTEIN 1"/>
    <property type="match status" value="1"/>
</dbReference>
<comment type="caution">
    <text evidence="4">The sequence shown here is derived from an EMBL/GenBank/DDBJ whole genome shotgun (WGS) entry which is preliminary data.</text>
</comment>
<organism evidence="4 5">
    <name type="scientific">Stereocaulon virgatum</name>
    <dbReference type="NCBI Taxonomy" id="373712"/>
    <lineage>
        <taxon>Eukaryota</taxon>
        <taxon>Fungi</taxon>
        <taxon>Dikarya</taxon>
        <taxon>Ascomycota</taxon>
        <taxon>Pezizomycotina</taxon>
        <taxon>Lecanoromycetes</taxon>
        <taxon>OSLEUM clade</taxon>
        <taxon>Lecanoromycetidae</taxon>
        <taxon>Lecanorales</taxon>
        <taxon>Lecanorineae</taxon>
        <taxon>Stereocaulaceae</taxon>
        <taxon>Stereocaulon</taxon>
    </lineage>
</organism>
<gene>
    <name evidence="4" type="ORF">N7G274_002843</name>
</gene>
<feature type="chain" id="PRO_5045439169" description="Asl1-like glycosyl hydrolase catalytic domain-containing protein" evidence="2">
    <location>
        <begin position="19"/>
        <end position="661"/>
    </location>
</feature>
<dbReference type="Gene3D" id="3.20.20.80">
    <property type="entry name" value="Glycosidases"/>
    <property type="match status" value="1"/>
</dbReference>
<feature type="compositionally biased region" description="Low complexity" evidence="1">
    <location>
        <begin position="253"/>
        <end position="295"/>
    </location>
</feature>
<dbReference type="SUPFAM" id="SSF51445">
    <property type="entry name" value="(Trans)glycosidases"/>
    <property type="match status" value="1"/>
</dbReference>
<feature type="region of interest" description="Disordered" evidence="1">
    <location>
        <begin position="125"/>
        <end position="229"/>
    </location>
</feature>
<protein>
    <recommendedName>
        <fullName evidence="3">Asl1-like glycosyl hydrolase catalytic domain-containing protein</fullName>
    </recommendedName>
</protein>
<dbReference type="PANTHER" id="PTHR34154">
    <property type="entry name" value="ALKALI-SENSITIVE LINKAGE PROTEIN 1"/>
    <property type="match status" value="1"/>
</dbReference>
<dbReference type="InterPro" id="IPR017853">
    <property type="entry name" value="GH"/>
</dbReference>
<feature type="compositionally biased region" description="Polar residues" evidence="1">
    <location>
        <begin position="44"/>
        <end position="57"/>
    </location>
</feature>
<dbReference type="Proteomes" id="UP001590950">
    <property type="component" value="Unassembled WGS sequence"/>
</dbReference>
<feature type="compositionally biased region" description="Low complexity" evidence="1">
    <location>
        <begin position="127"/>
        <end position="138"/>
    </location>
</feature>
<reference evidence="4 5" key="1">
    <citation type="submission" date="2024-09" db="EMBL/GenBank/DDBJ databases">
        <title>Rethinking Asexuality: The Enigmatic Case of Functional Sexual Genes in Lepraria (Stereocaulaceae).</title>
        <authorList>
            <person name="Doellman M."/>
            <person name="Sun Y."/>
            <person name="Barcenas-Pena A."/>
            <person name="Lumbsch H.T."/>
            <person name="Grewe F."/>
        </authorList>
    </citation>
    <scope>NUCLEOTIDE SEQUENCE [LARGE SCALE GENOMIC DNA]</scope>
    <source>
        <strain evidence="4 5">Mercado 3170</strain>
    </source>
</reference>
<feature type="region of interest" description="Disordered" evidence="1">
    <location>
        <begin position="253"/>
        <end position="306"/>
    </location>
</feature>
<dbReference type="EMBL" id="JBEFKJ010000008">
    <property type="protein sequence ID" value="KAL2045068.1"/>
    <property type="molecule type" value="Genomic_DNA"/>
</dbReference>
<keyword evidence="5" id="KW-1185">Reference proteome</keyword>
<feature type="domain" description="Asl1-like glycosyl hydrolase catalytic" evidence="3">
    <location>
        <begin position="449"/>
        <end position="655"/>
    </location>
</feature>
<feature type="compositionally biased region" description="Low complexity" evidence="1">
    <location>
        <begin position="89"/>
        <end position="101"/>
    </location>
</feature>
<feature type="compositionally biased region" description="Low complexity" evidence="1">
    <location>
        <begin position="379"/>
        <end position="419"/>
    </location>
</feature>
<dbReference type="InterPro" id="IPR024655">
    <property type="entry name" value="Asl1_glyco_hydro_catalytic"/>
</dbReference>
<feature type="region of interest" description="Disordered" evidence="1">
    <location>
        <begin position="379"/>
        <end position="423"/>
    </location>
</feature>
<accession>A0ABR4ANQ5</accession>
<feature type="compositionally biased region" description="Low complexity" evidence="1">
    <location>
        <begin position="144"/>
        <end position="220"/>
    </location>
</feature>
<evidence type="ECO:0000313" key="4">
    <source>
        <dbReference type="EMBL" id="KAL2045068.1"/>
    </source>
</evidence>
<sequence>MVVLNIALLTALLPAVLALPGLHGRSHHGPHMHEKRNFYPTGFPQQSGISASGNHQPRPSGAPIGTAPFPIGNGTAAGPTGTGTGISGGSSSVIEGGSSQTGAPAGPVTIMSTINLIPVPVTTDIYGSSPSQPAAPGAPGSGLPGSQSPGSQSVGQQSAGQKSPGSQSPGSQAPGSQSPGQQSAGQKSPGSQSSGSQVPGSQSPGQSPASGSPGSPAQGTGAPGAGGAGATCGPATITVTAAQTITVTVPAGSVQSGAPGAPGSGPAQAGSSAPGQQASFSAPFPIGNASASTGPTGTGTGSIGTGISNPVYHMPVPLPAHSSPAVVDQPKAAINSPAPTQAAAQAAPATQEATSSATAASVPVKALYHAPAAQAKVQQYQQPAAPAQQSTSATSPSEVATSSAAPMESSAAPKKSAPKSGGGVKARGILYSNGGMSSESALSAANGLDLSNIGWGWNWDSSPAPASGAATGSLNVQYVPMLLTLDSTHTSVWESNSAGAEWIMGFNEPDQCGGGGGCMQVSDVVQGWNTHFAGKSASKVSPATTNDIQTQGKGLSYMSEFLSACTGCKFDALAFHYYGPGSDLSVLKNTISAYQKLQQQYGIAELWITEMAPTDGPSPSEIVSMLNYLDSSGVNRYAFNGLNTGSGVPLTGALASAYCTA</sequence>
<name>A0ABR4ANQ5_9LECA</name>
<evidence type="ECO:0000256" key="2">
    <source>
        <dbReference type="SAM" id="SignalP"/>
    </source>
</evidence>
<proteinExistence type="predicted"/>